<dbReference type="AlphaFoldDB" id="J9AAZ3"/>
<evidence type="ECO:0000313" key="1">
    <source>
        <dbReference type="EMBL" id="EJW71120.1"/>
    </source>
</evidence>
<name>J9AAZ3_WUCBA</name>
<protein>
    <submittedName>
        <fullName evidence="1">Uncharacterized protein</fullName>
    </submittedName>
</protein>
<gene>
    <name evidence="1" type="ORF">WUBG_17973</name>
</gene>
<accession>J9AAZ3</accession>
<dbReference type="Proteomes" id="UP000004810">
    <property type="component" value="Unassembled WGS sequence"/>
</dbReference>
<proteinExistence type="predicted"/>
<comment type="caution">
    <text evidence="1">The sequence shown here is derived from an EMBL/GenBank/DDBJ whole genome shotgun (WGS) entry which is preliminary data.</text>
</comment>
<evidence type="ECO:0000313" key="2">
    <source>
        <dbReference type="Proteomes" id="UP000004810"/>
    </source>
</evidence>
<sequence>MGISHQTQHLCSNGVGLQKCFWIAQESAFFMEYRMNIEVSEFSKIQCSQNKNDKTTLQSVQEPLGEKGLVALAVSTANIQSNRCNVRLKFSYALSTFFKPRSI</sequence>
<dbReference type="EMBL" id="ADBV01019479">
    <property type="protein sequence ID" value="EJW71120.1"/>
    <property type="molecule type" value="Genomic_DNA"/>
</dbReference>
<organism evidence="1 2">
    <name type="scientific">Wuchereria bancrofti</name>
    <dbReference type="NCBI Taxonomy" id="6293"/>
    <lineage>
        <taxon>Eukaryota</taxon>
        <taxon>Metazoa</taxon>
        <taxon>Ecdysozoa</taxon>
        <taxon>Nematoda</taxon>
        <taxon>Chromadorea</taxon>
        <taxon>Rhabditida</taxon>
        <taxon>Spirurina</taxon>
        <taxon>Spiruromorpha</taxon>
        <taxon>Filarioidea</taxon>
        <taxon>Onchocercidae</taxon>
        <taxon>Wuchereria</taxon>
    </lineage>
</organism>
<reference evidence="2" key="1">
    <citation type="submission" date="2012-08" db="EMBL/GenBank/DDBJ databases">
        <title>The Genome Sequence of Wuchereria bancrofti.</title>
        <authorList>
            <person name="Nutman T.B."/>
            <person name="Fink D.L."/>
            <person name="Russ C."/>
            <person name="Young S."/>
            <person name="Zeng Q."/>
            <person name="Koehrsen M."/>
            <person name="Alvarado L."/>
            <person name="Berlin A."/>
            <person name="Chapman S.B."/>
            <person name="Chen Z."/>
            <person name="Freedman E."/>
            <person name="Gellesch M."/>
            <person name="Goldberg J."/>
            <person name="Griggs A."/>
            <person name="Gujja S."/>
            <person name="Heilman E.R."/>
            <person name="Heiman D."/>
            <person name="Hepburn T."/>
            <person name="Howarth C."/>
            <person name="Jen D."/>
            <person name="Larson L."/>
            <person name="Lewis B."/>
            <person name="Mehta T."/>
            <person name="Park D."/>
            <person name="Pearson M."/>
            <person name="Roberts A."/>
            <person name="Saif S."/>
            <person name="Shea T."/>
            <person name="Shenoy N."/>
            <person name="Sisk P."/>
            <person name="Stolte C."/>
            <person name="Sykes S."/>
            <person name="Walk T."/>
            <person name="White J."/>
            <person name="Yandava C."/>
            <person name="Haas B."/>
            <person name="Henn M.R."/>
            <person name="Nusbaum C."/>
            <person name="Birren B."/>
        </authorList>
    </citation>
    <scope>NUCLEOTIDE SEQUENCE [LARGE SCALE GENOMIC DNA]</scope>
    <source>
        <strain evidence="2">NA</strain>
    </source>
</reference>